<dbReference type="InterPro" id="IPR036638">
    <property type="entry name" value="HLH_DNA-bd_sf"/>
</dbReference>
<organism evidence="2 3">
    <name type="scientific">Caenorhabditis auriculariae</name>
    <dbReference type="NCBI Taxonomy" id="2777116"/>
    <lineage>
        <taxon>Eukaryota</taxon>
        <taxon>Metazoa</taxon>
        <taxon>Ecdysozoa</taxon>
        <taxon>Nematoda</taxon>
        <taxon>Chromadorea</taxon>
        <taxon>Rhabditida</taxon>
        <taxon>Rhabditina</taxon>
        <taxon>Rhabditomorpha</taxon>
        <taxon>Rhabditoidea</taxon>
        <taxon>Rhabditidae</taxon>
        <taxon>Peloderinae</taxon>
        <taxon>Caenorhabditis</taxon>
    </lineage>
</organism>
<dbReference type="EMBL" id="CAJGYM010000002">
    <property type="protein sequence ID" value="CAD6185346.1"/>
    <property type="molecule type" value="Genomic_DNA"/>
</dbReference>
<dbReference type="PROSITE" id="PS50888">
    <property type="entry name" value="BHLH"/>
    <property type="match status" value="1"/>
</dbReference>
<feature type="domain" description="BHLH" evidence="1">
    <location>
        <begin position="7"/>
        <end position="60"/>
    </location>
</feature>
<protein>
    <recommendedName>
        <fullName evidence="1">BHLH domain-containing protein</fullName>
    </recommendedName>
</protein>
<proteinExistence type="predicted"/>
<dbReference type="SUPFAM" id="SSF47459">
    <property type="entry name" value="HLH, helix-loop-helix DNA-binding domain"/>
    <property type="match status" value="1"/>
</dbReference>
<reference evidence="2" key="1">
    <citation type="submission" date="2020-10" db="EMBL/GenBank/DDBJ databases">
        <authorList>
            <person name="Kikuchi T."/>
        </authorList>
    </citation>
    <scope>NUCLEOTIDE SEQUENCE</scope>
    <source>
        <strain evidence="2">NKZ352</strain>
    </source>
</reference>
<sequence length="78" mass="9424">MTRSASESRIVANRRERRRVAEISRMFSLLQELIYPNYPYRIRFTRVAILKLATEHIQKLMFMLDPSYKPEENEMLDC</sequence>
<keyword evidence="3" id="KW-1185">Reference proteome</keyword>
<dbReference type="SMART" id="SM00353">
    <property type="entry name" value="HLH"/>
    <property type="match status" value="1"/>
</dbReference>
<dbReference type="InterPro" id="IPR011598">
    <property type="entry name" value="bHLH_dom"/>
</dbReference>
<evidence type="ECO:0000313" key="2">
    <source>
        <dbReference type="EMBL" id="CAD6185346.1"/>
    </source>
</evidence>
<evidence type="ECO:0000313" key="3">
    <source>
        <dbReference type="Proteomes" id="UP000835052"/>
    </source>
</evidence>
<dbReference type="Pfam" id="PF00010">
    <property type="entry name" value="HLH"/>
    <property type="match status" value="1"/>
</dbReference>
<dbReference type="Proteomes" id="UP000835052">
    <property type="component" value="Unassembled WGS sequence"/>
</dbReference>
<name>A0A8S1GPP0_9PELO</name>
<accession>A0A8S1GPP0</accession>
<evidence type="ECO:0000259" key="1">
    <source>
        <dbReference type="PROSITE" id="PS50888"/>
    </source>
</evidence>
<dbReference type="AlphaFoldDB" id="A0A8S1GPP0"/>
<gene>
    <name evidence="2" type="ORF">CAUJ_LOCUS1265</name>
</gene>
<comment type="caution">
    <text evidence="2">The sequence shown here is derived from an EMBL/GenBank/DDBJ whole genome shotgun (WGS) entry which is preliminary data.</text>
</comment>
<dbReference type="GO" id="GO:0046983">
    <property type="term" value="F:protein dimerization activity"/>
    <property type="evidence" value="ECO:0007669"/>
    <property type="project" value="InterPro"/>
</dbReference>
<dbReference type="Gene3D" id="4.10.280.10">
    <property type="entry name" value="Helix-loop-helix DNA-binding domain"/>
    <property type="match status" value="1"/>
</dbReference>